<feature type="region of interest" description="Disordered" evidence="2">
    <location>
        <begin position="1"/>
        <end position="23"/>
    </location>
</feature>
<accession>A0ABP8YSL9</accession>
<reference evidence="4" key="1">
    <citation type="journal article" date="2019" name="Int. J. Syst. Evol. Microbiol.">
        <title>The Global Catalogue of Microorganisms (GCM) 10K type strain sequencing project: providing services to taxonomists for standard genome sequencing and annotation.</title>
        <authorList>
            <consortium name="The Broad Institute Genomics Platform"/>
            <consortium name="The Broad Institute Genome Sequencing Center for Infectious Disease"/>
            <person name="Wu L."/>
            <person name="Ma J."/>
        </authorList>
    </citation>
    <scope>NUCLEOTIDE SEQUENCE [LARGE SCALE GENOMIC DNA]</scope>
    <source>
        <strain evidence="4">JCM 18063</strain>
    </source>
</reference>
<organism evidence="3 4">
    <name type="scientific">Isoptericola chiayiensis</name>
    <dbReference type="NCBI Taxonomy" id="579446"/>
    <lineage>
        <taxon>Bacteria</taxon>
        <taxon>Bacillati</taxon>
        <taxon>Actinomycetota</taxon>
        <taxon>Actinomycetes</taxon>
        <taxon>Micrococcales</taxon>
        <taxon>Promicromonosporaceae</taxon>
        <taxon>Isoptericola</taxon>
    </lineage>
</organism>
<evidence type="ECO:0000313" key="3">
    <source>
        <dbReference type="EMBL" id="GAA4736828.1"/>
    </source>
</evidence>
<evidence type="ECO:0000313" key="4">
    <source>
        <dbReference type="Proteomes" id="UP001500956"/>
    </source>
</evidence>
<evidence type="ECO:0000256" key="2">
    <source>
        <dbReference type="SAM" id="MobiDB-lite"/>
    </source>
</evidence>
<gene>
    <name evidence="3" type="ORF">GCM10023216_32650</name>
</gene>
<comment type="caution">
    <text evidence="3">The sequence shown here is derived from an EMBL/GenBank/DDBJ whole genome shotgun (WGS) entry which is preliminary data.</text>
</comment>
<proteinExistence type="predicted"/>
<dbReference type="EMBL" id="BAABID010000019">
    <property type="protein sequence ID" value="GAA4736828.1"/>
    <property type="molecule type" value="Genomic_DNA"/>
</dbReference>
<dbReference type="Proteomes" id="UP001500956">
    <property type="component" value="Unassembled WGS sequence"/>
</dbReference>
<sequence>MSGTEQVPTAGGPGRTPAERPEDVLALERELERIVTAAQAELDQVRREIAEHRRQDAQHAEIDRLEEHLANATVRWSEVRAFFEDALVQLRDGARQPAD</sequence>
<feature type="coiled-coil region" evidence="1">
    <location>
        <begin position="28"/>
        <end position="55"/>
    </location>
</feature>
<name>A0ABP8YSL9_9MICO</name>
<dbReference type="RefSeq" id="WP_343037628.1">
    <property type="nucleotide sequence ID" value="NZ_BAABID010000019.1"/>
</dbReference>
<keyword evidence="1" id="KW-0175">Coiled coil</keyword>
<protein>
    <submittedName>
        <fullName evidence="3">Uncharacterized protein</fullName>
    </submittedName>
</protein>
<evidence type="ECO:0000256" key="1">
    <source>
        <dbReference type="SAM" id="Coils"/>
    </source>
</evidence>
<keyword evidence="4" id="KW-1185">Reference proteome</keyword>